<dbReference type="Gene3D" id="1.20.5.340">
    <property type="match status" value="1"/>
</dbReference>
<evidence type="ECO:0000256" key="1">
    <source>
        <dbReference type="SAM" id="Coils"/>
    </source>
</evidence>
<name>A0ABQ7QTQ9_PLUXY</name>
<sequence>MTQRSPPPSELLQSKVNRNTLSASSSDITKDNLETNNFIRQTTQRTKRPRSKCFSDDDSCSDLSTFKEDLLSSIKSMMASQSTRLDQLENRMKAIQNQNTNIQSTNKDIEKAMNHLSEDIRNMECKLTSLEEERHVLDQQILSMENKLENLEIASIKTCIELRNVPKISKEKKADLYDYIHTLCDTIQLPIQKSDIRDVQRLPSKKEQAHSSISVELM</sequence>
<comment type="caution">
    <text evidence="3">The sequence shown here is derived from an EMBL/GenBank/DDBJ whole genome shotgun (WGS) entry which is preliminary data.</text>
</comment>
<evidence type="ECO:0000313" key="3">
    <source>
        <dbReference type="EMBL" id="KAG7308399.1"/>
    </source>
</evidence>
<reference evidence="3 4" key="1">
    <citation type="submission" date="2021-06" db="EMBL/GenBank/DDBJ databases">
        <title>A haploid diamondback moth (Plutella xylostella L.) genome assembly resolves 31 chromosomes and identifies a diamide resistance mutation.</title>
        <authorList>
            <person name="Ward C.M."/>
            <person name="Perry K.D."/>
            <person name="Baker G."/>
            <person name="Powis K."/>
            <person name="Heckel D.G."/>
            <person name="Baxter S.W."/>
        </authorList>
    </citation>
    <scope>NUCLEOTIDE SEQUENCE [LARGE SCALE GENOMIC DNA]</scope>
    <source>
        <strain evidence="3 4">LV</strain>
        <tissue evidence="3">Single pupa</tissue>
    </source>
</reference>
<gene>
    <name evidence="3" type="ORF">JYU34_005596</name>
</gene>
<feature type="compositionally biased region" description="Polar residues" evidence="2">
    <location>
        <begin position="34"/>
        <end position="44"/>
    </location>
</feature>
<feature type="compositionally biased region" description="Polar residues" evidence="2">
    <location>
        <begin position="11"/>
        <end position="27"/>
    </location>
</feature>
<feature type="non-terminal residue" evidence="3">
    <location>
        <position position="218"/>
    </location>
</feature>
<proteinExistence type="predicted"/>
<protein>
    <submittedName>
        <fullName evidence="3">Uncharacterized protein</fullName>
    </submittedName>
</protein>
<feature type="coiled-coil region" evidence="1">
    <location>
        <begin position="71"/>
        <end position="154"/>
    </location>
</feature>
<keyword evidence="4" id="KW-1185">Reference proteome</keyword>
<evidence type="ECO:0000313" key="4">
    <source>
        <dbReference type="Proteomes" id="UP000823941"/>
    </source>
</evidence>
<organism evidence="3 4">
    <name type="scientific">Plutella xylostella</name>
    <name type="common">Diamondback moth</name>
    <name type="synonym">Plutella maculipennis</name>
    <dbReference type="NCBI Taxonomy" id="51655"/>
    <lineage>
        <taxon>Eukaryota</taxon>
        <taxon>Metazoa</taxon>
        <taxon>Ecdysozoa</taxon>
        <taxon>Arthropoda</taxon>
        <taxon>Hexapoda</taxon>
        <taxon>Insecta</taxon>
        <taxon>Pterygota</taxon>
        <taxon>Neoptera</taxon>
        <taxon>Endopterygota</taxon>
        <taxon>Lepidoptera</taxon>
        <taxon>Glossata</taxon>
        <taxon>Ditrysia</taxon>
        <taxon>Yponomeutoidea</taxon>
        <taxon>Plutellidae</taxon>
        <taxon>Plutella</taxon>
    </lineage>
</organism>
<feature type="region of interest" description="Disordered" evidence="2">
    <location>
        <begin position="1"/>
        <end position="54"/>
    </location>
</feature>
<evidence type="ECO:0000256" key="2">
    <source>
        <dbReference type="SAM" id="MobiDB-lite"/>
    </source>
</evidence>
<accession>A0ABQ7QTQ9</accession>
<dbReference type="SUPFAM" id="SSF57997">
    <property type="entry name" value="Tropomyosin"/>
    <property type="match status" value="1"/>
</dbReference>
<dbReference type="Proteomes" id="UP000823941">
    <property type="component" value="Chromosome 8"/>
</dbReference>
<keyword evidence="1" id="KW-0175">Coiled coil</keyword>
<dbReference type="EMBL" id="JAHIBW010000008">
    <property type="protein sequence ID" value="KAG7308399.1"/>
    <property type="molecule type" value="Genomic_DNA"/>
</dbReference>